<evidence type="ECO:0000313" key="2">
    <source>
        <dbReference type="EMBL" id="CAK0861828.1"/>
    </source>
</evidence>
<dbReference type="Gene3D" id="3.40.50.150">
    <property type="entry name" value="Vaccinia Virus protein VP39"/>
    <property type="match status" value="1"/>
</dbReference>
<accession>A0ABN9UPF5</accession>
<evidence type="ECO:0000256" key="1">
    <source>
        <dbReference type="SAM" id="MobiDB-lite"/>
    </source>
</evidence>
<dbReference type="EMBL" id="CAUYUJ010016096">
    <property type="protein sequence ID" value="CAK0861828.1"/>
    <property type="molecule type" value="Genomic_DNA"/>
</dbReference>
<comment type="caution">
    <text evidence="2">The sequence shown here is derived from an EMBL/GenBank/DDBJ whole genome shotgun (WGS) entry which is preliminary data.</text>
</comment>
<organism evidence="2 3">
    <name type="scientific">Prorocentrum cordatum</name>
    <dbReference type="NCBI Taxonomy" id="2364126"/>
    <lineage>
        <taxon>Eukaryota</taxon>
        <taxon>Sar</taxon>
        <taxon>Alveolata</taxon>
        <taxon>Dinophyceae</taxon>
        <taxon>Prorocentrales</taxon>
        <taxon>Prorocentraceae</taxon>
        <taxon>Prorocentrum</taxon>
    </lineage>
</organism>
<dbReference type="SUPFAM" id="SSF53335">
    <property type="entry name" value="S-adenosyl-L-methionine-dependent methyltransferases"/>
    <property type="match status" value="1"/>
</dbReference>
<reference evidence="2" key="1">
    <citation type="submission" date="2023-10" db="EMBL/GenBank/DDBJ databases">
        <authorList>
            <person name="Chen Y."/>
            <person name="Shah S."/>
            <person name="Dougan E. K."/>
            <person name="Thang M."/>
            <person name="Chan C."/>
        </authorList>
    </citation>
    <scope>NUCLEOTIDE SEQUENCE [LARGE SCALE GENOMIC DNA]</scope>
</reference>
<dbReference type="InterPro" id="IPR029063">
    <property type="entry name" value="SAM-dependent_MTases_sf"/>
</dbReference>
<feature type="region of interest" description="Disordered" evidence="1">
    <location>
        <begin position="62"/>
        <end position="83"/>
    </location>
</feature>
<proteinExistence type="predicted"/>
<keyword evidence="3" id="KW-1185">Reference proteome</keyword>
<feature type="region of interest" description="Disordered" evidence="1">
    <location>
        <begin position="370"/>
        <end position="415"/>
    </location>
</feature>
<feature type="compositionally biased region" description="Basic residues" evidence="1">
    <location>
        <begin position="376"/>
        <end position="388"/>
    </location>
</feature>
<sequence length="1316" mass="144309">MRTDVPMAIVPCLLRLFPRHRWTGADVVTRDCALAALLHSLLMDAVPLWADGVDPAAIENGTARLPADDSDDEGEGEGGGGAAAALEDECFDSDASSPDLDSSAAADHALVAQAAGAMASDNSVDWAAFNARMRGNASNWAARHPRAALMIMFRSISLTSQALHAFLFMAGQGWETTADLHVHQGVAPRPYRLAEAHDRRDELRLAAGVLRSLTDPIYWHKRLHRSEKTFYNRSLAFRLFSRQVASVFIYLELPRRGFPFVLFSMLSKSDRVAAARRILSMPQCCRDDFSHDVLFAWSTPEQLASDEAVAVLQSIAEVTRTETSAIETGHAYVLRQSSTRGLHCKAEDFIHASAAFTLCKARTFEMKPGLQSAAKRPAKLGRRSRRGGAKGPEVVKRRRKLVRGQEPQRGRGGGMWKTFVHEATCDGKRKGHFGGSVFAGLSLAYHALSPEEKQALQVRGDAFCEEHALTPSGNVYARAAPAAASVRQALEFLEARGAAAAAAPAAGAHEAPGAGAVVPAGGHVAGNGALAFFAPPPWRKVLAKLTGQARQASRRMRAARADQLEALQEWAKQQVSEFPVHGQLPAQRPLPLRPLPAATPLFEFNAPAIPLAKAVLSEAGQPGNRSGNPNKDKYHKTLGDQWARQHLMYRHRDCTPLGRVPSSRLTLSLCRHAGRCLCGETDFSERFVAALVEELRPFFAKGHALKKLLENAEGVVQRRRISCRGLADGWFHLAFVNQKSWAIGTLRLEEDDRPEIRAVAEALGHVALVACKDLASDTEWDDPELDLDDPAVWDFLGVASAYCAFRSYDFKKRYSFSLHHIVSSEARQVGNFRPADVEVRRLTQALAQPQILKAMRRHLSTTMLALPGAKQSWARAETKMPQRRPPQLWQFHQFQPRLHPVASVALGIHIAAESVGMADMKTASYEFLRATQYSDKVMGCYWNTMGDMASSRPCRRHPNAHSCSLPPPLHVDMFVCCTPCQPFTRVRSTSRCTDHNLFGSTFAEDDSVLAVARAILPKCLILEQVEGFHSQFQDLARTPLQNFLGEMLNVKRRCGTTHFSGHCVLRLNSKPWITCSRPRLYVVLAVEELGGQRACDAISSRVQGLVADRQNAPPTCVMSILEVDAERRRPQAAPAGPDAAPDDPKWKKRSMDVRSGIGMPLDAAPWTSTHRLAGVSRAPRHLDVIDVAWWTHMKCTGGRSDGQCAPGLFVDYSQNVDRKPWTSDIATFLQNSTIYSFKLDAKLTEQDKAKIMGFPDAVAGSLVNAVSASAASSLIGEGVHFACVGAVIMAAFVSEEAEWWIGPRCLQPALKRARAA</sequence>
<evidence type="ECO:0000313" key="3">
    <source>
        <dbReference type="Proteomes" id="UP001189429"/>
    </source>
</evidence>
<name>A0ABN9UPF5_9DINO</name>
<protein>
    <submittedName>
        <fullName evidence="2">Uncharacterized protein</fullName>
    </submittedName>
</protein>
<dbReference type="Proteomes" id="UP001189429">
    <property type="component" value="Unassembled WGS sequence"/>
</dbReference>
<gene>
    <name evidence="2" type="ORF">PCOR1329_LOCUS50385</name>
</gene>
<feature type="region of interest" description="Disordered" evidence="1">
    <location>
        <begin position="1127"/>
        <end position="1149"/>
    </location>
</feature>